<dbReference type="PANTHER" id="PTHR24186:SF50">
    <property type="entry name" value="ANKYRIN REPEAT-CONTAINING PROTEIN ITN1-LIKE ISOFORM X1"/>
    <property type="match status" value="1"/>
</dbReference>
<feature type="repeat" description="ANK" evidence="3">
    <location>
        <begin position="628"/>
        <end position="651"/>
    </location>
</feature>
<proteinExistence type="predicted"/>
<dbReference type="EnsemblPlants" id="AUR62013223-RA">
    <property type="protein sequence ID" value="AUR62013223-RA:cds"/>
    <property type="gene ID" value="AUR62013223"/>
</dbReference>
<dbReference type="Gramene" id="AUR62013223-RA">
    <property type="protein sequence ID" value="AUR62013223-RA:cds"/>
    <property type="gene ID" value="AUR62013223"/>
</dbReference>
<protein>
    <submittedName>
        <fullName evidence="4">Uncharacterized protein</fullName>
    </submittedName>
</protein>
<dbReference type="OMA" id="DLEIMKY"/>
<organism evidence="4 5">
    <name type="scientific">Chenopodium quinoa</name>
    <name type="common">Quinoa</name>
    <dbReference type="NCBI Taxonomy" id="63459"/>
    <lineage>
        <taxon>Eukaryota</taxon>
        <taxon>Viridiplantae</taxon>
        <taxon>Streptophyta</taxon>
        <taxon>Embryophyta</taxon>
        <taxon>Tracheophyta</taxon>
        <taxon>Spermatophyta</taxon>
        <taxon>Magnoliopsida</taxon>
        <taxon>eudicotyledons</taxon>
        <taxon>Gunneridae</taxon>
        <taxon>Pentapetalae</taxon>
        <taxon>Caryophyllales</taxon>
        <taxon>Chenopodiaceae</taxon>
        <taxon>Chenopodioideae</taxon>
        <taxon>Atripliceae</taxon>
        <taxon>Chenopodium</taxon>
    </lineage>
</organism>
<accession>A0A803LGX6</accession>
<feature type="repeat" description="ANK" evidence="3">
    <location>
        <begin position="71"/>
        <end position="91"/>
    </location>
</feature>
<feature type="repeat" description="ANK" evidence="3">
    <location>
        <begin position="279"/>
        <end position="311"/>
    </location>
</feature>
<dbReference type="PROSITE" id="PS50088">
    <property type="entry name" value="ANK_REPEAT"/>
    <property type="match status" value="3"/>
</dbReference>
<name>A0A803LGX6_CHEQI</name>
<dbReference type="Pfam" id="PF12796">
    <property type="entry name" value="Ank_2"/>
    <property type="match status" value="1"/>
</dbReference>
<keyword evidence="5" id="KW-1185">Reference proteome</keyword>
<dbReference type="InterPro" id="IPR002110">
    <property type="entry name" value="Ankyrin_rpt"/>
</dbReference>
<dbReference type="InterPro" id="IPR036770">
    <property type="entry name" value="Ankyrin_rpt-contain_sf"/>
</dbReference>
<keyword evidence="1" id="KW-0677">Repeat</keyword>
<dbReference type="Gene3D" id="1.25.40.20">
    <property type="entry name" value="Ankyrin repeat-containing domain"/>
    <property type="match status" value="6"/>
</dbReference>
<dbReference type="SUPFAM" id="SSF48403">
    <property type="entry name" value="Ankyrin repeat"/>
    <property type="match status" value="3"/>
</dbReference>
<dbReference type="PROSITE" id="PS50297">
    <property type="entry name" value="ANK_REP_REGION"/>
    <property type="match status" value="3"/>
</dbReference>
<dbReference type="SMART" id="SM00248">
    <property type="entry name" value="ANK"/>
    <property type="match status" value="14"/>
</dbReference>
<sequence length="1003" mass="111813">MKAEVYKAAVRGDVSIINGDGAATESELQSLTSGNSNIIHIAAMHGEAEFIGEVLKKLPEAENHVKQKNTKGDTPLHLAARHGHKAATMLLAATNPNYLLIAQNEDGDTPLHVALRYGVVSLIPDLWKKVDALSVLNHSKETPLHMLIKCKPTIVNHLPSNPTSSLRVGMLNSEGVSSYPMSYFANNTLEIALRRFLELHNDAACCRDAEGLTPLLRAAQIGFFAAVKVILECCPESVDVYDPKGRTVLHYAQFSAYSELQQLFSFPEIDGLKNVKDREGNTPAHIAAKNRNLLLLKFLHESIADFSLKNDENMSADELIDSQGGFFGKMEGTIFNSFTDKWMDKELYEAAAGTGDVTIFDRKDTTATNDVDGSEIKYDKGYFLSRTPNGSTILHLATQNGHIAFVKETLKHFPTFVLSRDFNGDTAVHIAARFMSLAAVVMVRCFDECCRELKEIKLEGVVSLLQPWVTKNSKSNTAMHEAVRVSNHIVAEVLSKICPALSQMTNDAGETPLHIYARYAAYTVEDKLEIFVCRRLWPTSPAYTKDVDGFTPIMRAAQSGRIRVALYILQACPQSMEIRDCKGRNFLHYLNIKHLELLDGSEDLSYLCGDFFEIFPAIDSLRTAQDKDGNTPLHFAIKTGNLLTAKLLMQRCLQSEERAELAITNNDGCSVFELLASQPSEDIEEMSILNQKHLIETVRVKKFMDRELYIAAMQGDVTLFNNIENKSYFLTRTPDGSNIVHIALRPGKDDTSAFVEDALTRFPTLIYKTDTNGDTPFHVAAKWHSPASVKLLENLPKYHQNAIKVNSRSVYIPPWKIKNSKGNMPIHEALCTNNMHAAILLICQDPEGGSHVNDAGETPLHTFARCSNCSIQDMVNFTENLIPDNIAIVYMRDNKGLTPLLRAAESGRIKAAQFILEHCPQSAELCDPSGRTFLHLLRFHLEFPESALSDATELLKLRCFRTEERPELALINNENEGLIELLAESYKTSDQQPGKLPRKDDEK</sequence>
<dbReference type="GO" id="GO:0005886">
    <property type="term" value="C:plasma membrane"/>
    <property type="evidence" value="ECO:0007669"/>
    <property type="project" value="TreeGrafter"/>
</dbReference>
<dbReference type="AlphaFoldDB" id="A0A803LGX6"/>
<evidence type="ECO:0000313" key="4">
    <source>
        <dbReference type="EnsemblPlants" id="AUR62013223-RA:cds"/>
    </source>
</evidence>
<evidence type="ECO:0000256" key="1">
    <source>
        <dbReference type="ARBA" id="ARBA00022737"/>
    </source>
</evidence>
<evidence type="ECO:0000256" key="3">
    <source>
        <dbReference type="PROSITE-ProRule" id="PRU00023"/>
    </source>
</evidence>
<evidence type="ECO:0000313" key="5">
    <source>
        <dbReference type="Proteomes" id="UP000596660"/>
    </source>
</evidence>
<reference evidence="4" key="2">
    <citation type="submission" date="2021-03" db="UniProtKB">
        <authorList>
            <consortium name="EnsemblPlants"/>
        </authorList>
    </citation>
    <scope>IDENTIFICATION</scope>
</reference>
<keyword evidence="2 3" id="KW-0040">ANK repeat</keyword>
<reference evidence="4" key="1">
    <citation type="journal article" date="2017" name="Nature">
        <title>The genome of Chenopodium quinoa.</title>
        <authorList>
            <person name="Jarvis D.E."/>
            <person name="Ho Y.S."/>
            <person name="Lightfoot D.J."/>
            <person name="Schmoeckel S.M."/>
            <person name="Li B."/>
            <person name="Borm T.J.A."/>
            <person name="Ohyanagi H."/>
            <person name="Mineta K."/>
            <person name="Michell C.T."/>
            <person name="Saber N."/>
            <person name="Kharbatia N.M."/>
            <person name="Rupper R.R."/>
            <person name="Sharp A.R."/>
            <person name="Dally N."/>
            <person name="Boughton B.A."/>
            <person name="Woo Y.H."/>
            <person name="Gao G."/>
            <person name="Schijlen E.G.W.M."/>
            <person name="Guo X."/>
            <person name="Momin A.A."/>
            <person name="Negrao S."/>
            <person name="Al-Babili S."/>
            <person name="Gehring C."/>
            <person name="Roessner U."/>
            <person name="Jung C."/>
            <person name="Murphy K."/>
            <person name="Arold S.T."/>
            <person name="Gojobori T."/>
            <person name="van der Linden C.G."/>
            <person name="van Loo E.N."/>
            <person name="Jellen E.N."/>
            <person name="Maughan P.J."/>
            <person name="Tester M."/>
        </authorList>
    </citation>
    <scope>NUCLEOTIDE SEQUENCE [LARGE SCALE GENOMIC DNA]</scope>
    <source>
        <strain evidence="4">cv. PI 614886</strain>
    </source>
</reference>
<evidence type="ECO:0000256" key="2">
    <source>
        <dbReference type="ARBA" id="ARBA00023043"/>
    </source>
</evidence>
<dbReference type="PANTHER" id="PTHR24186">
    <property type="entry name" value="PROTEIN PHOSPHATASE 1 REGULATORY SUBUNIT"/>
    <property type="match status" value="1"/>
</dbReference>
<dbReference type="Pfam" id="PF00023">
    <property type="entry name" value="Ank"/>
    <property type="match status" value="1"/>
</dbReference>
<dbReference type="Proteomes" id="UP000596660">
    <property type="component" value="Unplaced"/>
</dbReference>